<feature type="region of interest" description="Disordered" evidence="1">
    <location>
        <begin position="1"/>
        <end position="24"/>
    </location>
</feature>
<dbReference type="Proteomes" id="UP001281614">
    <property type="component" value="Unassembled WGS sequence"/>
</dbReference>
<comment type="caution">
    <text evidence="2">The sequence shown here is derived from an EMBL/GenBank/DDBJ whole genome shotgun (WGS) entry which is preliminary data.</text>
</comment>
<name>A0AAD9XYB2_COLKA</name>
<reference evidence="2" key="1">
    <citation type="submission" date="2023-02" db="EMBL/GenBank/DDBJ databases">
        <title>Colletotrichum kahawae CIFC_Que2 genome sequencing and assembly.</title>
        <authorList>
            <person name="Baroncelli R."/>
        </authorList>
    </citation>
    <scope>NUCLEOTIDE SEQUENCE</scope>
    <source>
        <strain evidence="2">CIFC_Que2</strain>
    </source>
</reference>
<protein>
    <submittedName>
        <fullName evidence="2">Uncharacterized protein</fullName>
    </submittedName>
</protein>
<accession>A0AAD9XYB2</accession>
<dbReference type="AlphaFoldDB" id="A0AAD9XYB2"/>
<organism evidence="2 3">
    <name type="scientific">Colletotrichum kahawae</name>
    <name type="common">Coffee berry disease fungus</name>
    <dbReference type="NCBI Taxonomy" id="34407"/>
    <lineage>
        <taxon>Eukaryota</taxon>
        <taxon>Fungi</taxon>
        <taxon>Dikarya</taxon>
        <taxon>Ascomycota</taxon>
        <taxon>Pezizomycotina</taxon>
        <taxon>Sordariomycetes</taxon>
        <taxon>Hypocreomycetidae</taxon>
        <taxon>Glomerellales</taxon>
        <taxon>Glomerellaceae</taxon>
        <taxon>Colletotrichum</taxon>
        <taxon>Colletotrichum gloeosporioides species complex</taxon>
    </lineage>
</organism>
<evidence type="ECO:0000313" key="2">
    <source>
        <dbReference type="EMBL" id="KAK2729701.1"/>
    </source>
</evidence>
<sequence length="110" mass="12259">MASGYMKRGGYEKKDVRTGQDGSFLPGRNKQTPLCCCSLCVWFDKRCLPLPPFRGAGGGNEKTICQVRPRTPEYNEKTKTQTRREIPQKEDAPGIIIIPKSLRSHAPPPA</sequence>
<feature type="compositionally biased region" description="Basic and acidic residues" evidence="1">
    <location>
        <begin position="9"/>
        <end position="18"/>
    </location>
</feature>
<feature type="compositionally biased region" description="Basic and acidic residues" evidence="1">
    <location>
        <begin position="70"/>
        <end position="92"/>
    </location>
</feature>
<dbReference type="EMBL" id="VYYT01000776">
    <property type="protein sequence ID" value="KAK2729701.1"/>
    <property type="molecule type" value="Genomic_DNA"/>
</dbReference>
<gene>
    <name evidence="2" type="ORF">CKAH01_02675</name>
</gene>
<evidence type="ECO:0000313" key="3">
    <source>
        <dbReference type="Proteomes" id="UP001281614"/>
    </source>
</evidence>
<keyword evidence="3" id="KW-1185">Reference proteome</keyword>
<feature type="region of interest" description="Disordered" evidence="1">
    <location>
        <begin position="58"/>
        <end position="110"/>
    </location>
</feature>
<proteinExistence type="predicted"/>
<evidence type="ECO:0000256" key="1">
    <source>
        <dbReference type="SAM" id="MobiDB-lite"/>
    </source>
</evidence>